<keyword evidence="1" id="KW-0732">Signal</keyword>
<dbReference type="Proteomes" id="UP000183417">
    <property type="component" value="Unassembled WGS sequence"/>
</dbReference>
<dbReference type="EMBL" id="FNPE01000003">
    <property type="protein sequence ID" value="SDY23396.1"/>
    <property type="molecule type" value="Genomic_DNA"/>
</dbReference>
<evidence type="ECO:0000313" key="2">
    <source>
        <dbReference type="EMBL" id="SDY23396.1"/>
    </source>
</evidence>
<name>A0A1H3I6N8_9BURK</name>
<reference evidence="2 3" key="1">
    <citation type="submission" date="2016-10" db="EMBL/GenBank/DDBJ databases">
        <authorList>
            <person name="de Groot N.N."/>
        </authorList>
    </citation>
    <scope>NUCLEOTIDE SEQUENCE [LARGE SCALE GENOMIC DNA]</scope>
    <source>
        <strain evidence="2 3">LMG 24775</strain>
    </source>
</reference>
<organism evidence="2 3">
    <name type="scientific">Delftia lacustris</name>
    <dbReference type="NCBI Taxonomy" id="558537"/>
    <lineage>
        <taxon>Bacteria</taxon>
        <taxon>Pseudomonadati</taxon>
        <taxon>Pseudomonadota</taxon>
        <taxon>Betaproteobacteria</taxon>
        <taxon>Burkholderiales</taxon>
        <taxon>Comamonadaceae</taxon>
        <taxon>Delftia</taxon>
    </lineage>
</organism>
<dbReference type="InterPro" id="IPR019613">
    <property type="entry name" value="DUF4198"/>
</dbReference>
<sequence>MAGTPSKRLAWWLPLLSAVCLSAQAHTPYLLPTSFEAQPRAVISVDASFADKFFIPEVAFGETRFTVTAPDGSVTPMADVRQFKTRTVAEHQLPDEKGTYRVSTGPRLGAIFRSWERNGKVETARDPATPTPADARLLSHYQSLSVSETYITVGKPSRAALAPSGKGLEIVPVTHPADLFAGEKFDFTVQYDGRPLAAQKVEIFRSAMDLASQHSVDALTTDGEGRISYALPKSGIYLALVRYRADAPAGAAAPQYGNNYTLTFRVLAQ</sequence>
<dbReference type="GeneID" id="94689440"/>
<evidence type="ECO:0000313" key="3">
    <source>
        <dbReference type="Proteomes" id="UP000183417"/>
    </source>
</evidence>
<dbReference type="RefSeq" id="WP_074921195.1">
    <property type="nucleotide sequence ID" value="NZ_CP141274.1"/>
</dbReference>
<feature type="chain" id="PRO_5010296390" description="DUF4198 domain-containing protein" evidence="1">
    <location>
        <begin position="26"/>
        <end position="269"/>
    </location>
</feature>
<dbReference type="Pfam" id="PF10670">
    <property type="entry name" value="DUF4198"/>
    <property type="match status" value="1"/>
</dbReference>
<proteinExistence type="predicted"/>
<evidence type="ECO:0008006" key="4">
    <source>
        <dbReference type="Google" id="ProtNLM"/>
    </source>
</evidence>
<evidence type="ECO:0000256" key="1">
    <source>
        <dbReference type="SAM" id="SignalP"/>
    </source>
</evidence>
<accession>A0A1H3I6N8</accession>
<dbReference type="AlphaFoldDB" id="A0A1H3I6N8"/>
<protein>
    <recommendedName>
        <fullName evidence="4">DUF4198 domain-containing protein</fullName>
    </recommendedName>
</protein>
<feature type="signal peptide" evidence="1">
    <location>
        <begin position="1"/>
        <end position="25"/>
    </location>
</feature>
<gene>
    <name evidence="2" type="ORF">SAMN05421547_103203</name>
</gene>